<dbReference type="InterPro" id="IPR029063">
    <property type="entry name" value="SAM-dependent_MTases_sf"/>
</dbReference>
<dbReference type="Gene3D" id="3.90.550.10">
    <property type="entry name" value="Spore Coat Polysaccharide Biosynthesis Protein SpsA, Chain A"/>
    <property type="match status" value="2"/>
</dbReference>
<keyword evidence="1" id="KW-1003">Cell membrane</keyword>
<dbReference type="Gene3D" id="3.40.50.150">
    <property type="entry name" value="Vaccinia Virus protein VP39"/>
    <property type="match status" value="1"/>
</dbReference>
<organism evidence="4 5">
    <name type="scientific">Pseudomonas fluorescens</name>
    <dbReference type="NCBI Taxonomy" id="294"/>
    <lineage>
        <taxon>Bacteria</taxon>
        <taxon>Pseudomonadati</taxon>
        <taxon>Pseudomonadota</taxon>
        <taxon>Gammaproteobacteria</taxon>
        <taxon>Pseudomonadales</taxon>
        <taxon>Pseudomonadaceae</taxon>
        <taxon>Pseudomonas</taxon>
    </lineage>
</organism>
<feature type="coiled-coil region" evidence="2">
    <location>
        <begin position="740"/>
        <end position="767"/>
    </location>
</feature>
<keyword evidence="1" id="KW-0997">Cell inner membrane</keyword>
<dbReference type="PANTHER" id="PTHR43179">
    <property type="entry name" value="RHAMNOSYLTRANSFERASE WBBL"/>
    <property type="match status" value="1"/>
</dbReference>
<dbReference type="Proteomes" id="UP000218643">
    <property type="component" value="Unassembled WGS sequence"/>
</dbReference>
<dbReference type="CDD" id="cd04184">
    <property type="entry name" value="GT2_RfbC_Mx_like"/>
    <property type="match status" value="1"/>
</dbReference>
<evidence type="ECO:0000256" key="1">
    <source>
        <dbReference type="ARBA" id="ARBA00022519"/>
    </source>
</evidence>
<evidence type="ECO:0000313" key="4">
    <source>
        <dbReference type="EMBL" id="PCM51304.1"/>
    </source>
</evidence>
<feature type="domain" description="Glycosyltransferase 2-like" evidence="3">
    <location>
        <begin position="1159"/>
        <end position="1281"/>
    </location>
</feature>
<dbReference type="GO" id="GO:0016757">
    <property type="term" value="F:glycosyltransferase activity"/>
    <property type="evidence" value="ECO:0007669"/>
    <property type="project" value="UniProtKB-KW"/>
</dbReference>
<reference evidence="4 5" key="2">
    <citation type="submission" date="2017-10" db="EMBL/GenBank/DDBJ databases">
        <title>Rhizosphere-associated Pseudomonas modulate jasmonic acid/salicylic acid antagonism to induce systemic resistance to herbivores at the cost of susceptibility to pathogens.</title>
        <authorList>
            <person name="Haney C.H."/>
            <person name="Wiesmann C.L."/>
            <person name="Shapiro L.R."/>
            <person name="O'Sullivan L.R."/>
            <person name="Khorasani S."/>
            <person name="Melnyk R.A."/>
            <person name="Xiao L."/>
            <person name="Bush J."/>
            <person name="Carrillo J."/>
            <person name="Pierce N.E."/>
            <person name="Ausubel F.M."/>
        </authorList>
    </citation>
    <scope>NUCLEOTIDE SEQUENCE [LARGE SCALE GENOMIC DNA]</scope>
    <source>
        <strain evidence="4 5">CH229</strain>
    </source>
</reference>
<feature type="domain" description="Glycosyltransferase 2-like" evidence="3">
    <location>
        <begin position="901"/>
        <end position="1060"/>
    </location>
</feature>
<name>A0A854X709_PSEFL</name>
<dbReference type="EMBL" id="NXHE01000002">
    <property type="protein sequence ID" value="PCM51304.1"/>
    <property type="molecule type" value="Genomic_DNA"/>
</dbReference>
<dbReference type="PANTHER" id="PTHR43179:SF7">
    <property type="entry name" value="RHAMNOSYLTRANSFERASE WBBL"/>
    <property type="match status" value="1"/>
</dbReference>
<keyword evidence="1" id="KW-0472">Membrane</keyword>
<dbReference type="CDD" id="cd02440">
    <property type="entry name" value="AdoMet_MTases"/>
    <property type="match status" value="1"/>
</dbReference>
<dbReference type="InterPro" id="IPR001173">
    <property type="entry name" value="Glyco_trans_2-like"/>
</dbReference>
<dbReference type="RefSeq" id="WP_096794935.1">
    <property type="nucleotide sequence ID" value="NZ_NXHE01000002.1"/>
</dbReference>
<dbReference type="InterPro" id="IPR029044">
    <property type="entry name" value="Nucleotide-diphossugar_trans"/>
</dbReference>
<dbReference type="CDD" id="cd04186">
    <property type="entry name" value="GT_2_like_c"/>
    <property type="match status" value="1"/>
</dbReference>
<gene>
    <name evidence="4" type="ORF">CP335_02400</name>
</gene>
<reference evidence="4 5" key="1">
    <citation type="submission" date="2017-09" db="EMBL/GenBank/DDBJ databases">
        <authorList>
            <person name="Haney C."/>
            <person name="Melnyk R."/>
        </authorList>
    </citation>
    <scope>NUCLEOTIDE SEQUENCE [LARGE SCALE GENOMIC DNA]</scope>
    <source>
        <strain evidence="4 5">CH229</strain>
    </source>
</reference>
<dbReference type="Pfam" id="PF00535">
    <property type="entry name" value="Glycos_transf_2"/>
    <property type="match status" value="2"/>
</dbReference>
<evidence type="ECO:0000313" key="5">
    <source>
        <dbReference type="Proteomes" id="UP000218643"/>
    </source>
</evidence>
<comment type="caution">
    <text evidence="4">The sequence shown here is derived from an EMBL/GenBank/DDBJ whole genome shotgun (WGS) entry which is preliminary data.</text>
</comment>
<proteinExistence type="predicted"/>
<evidence type="ECO:0000256" key="2">
    <source>
        <dbReference type="SAM" id="Coils"/>
    </source>
</evidence>
<keyword evidence="4" id="KW-0808">Transferase</keyword>
<dbReference type="Pfam" id="PF13489">
    <property type="entry name" value="Methyltransf_23"/>
    <property type="match status" value="1"/>
</dbReference>
<dbReference type="SUPFAM" id="SSF53448">
    <property type="entry name" value="Nucleotide-diphospho-sugar transferases"/>
    <property type="match status" value="2"/>
</dbReference>
<sequence>MFELERYGYSRDEQTGVWVRADYKGIAYSDGDASENKLAAIIREAADVSVLSEELPQHCTDWATLYHLSSIRGNILRPFEHLLKGRVLEIGAGCGAISRFLGECGAQLLSLEGSPRRAAIAASRTRGLANVTVLAERFDDFKSDEQFDAITLIGVLEYASMFSADADPAYAMLKRIRSMLKPDGHLFIAIENQLGLKYFAGAPEDHVSIPMYGIEGRYADGQPKTFGRAELQRLIERAGFKSSTFLSPSPDYKLPNSIITEAGFATQEFDAAALAWQNVKKDPQLPGTTHFNLEKAWPVVIDNDLGMDLANSFLIAASCDGAPTIEKTILAYHYSTGRRAQYCKESKFVKTEQGIEVRYRRLAQKAVHEENKLFNYVLPDTDAYAAGHVLSQQFLEKASGVDWTPASFTPFLQAYLQKLRVLLLDDGVNVDLKNIKDLLPGKYIDAVPHNIVIKEDGSPCLIDIEWELAEGVELGHLLMRSLLLLLASATPTYSGHSTPSRQEFIIELLGNVGLQITPVDLDRYIGEEARFQQNVTGRNISSFLDWSPHKSVQARGVTEAKGATATLYYGNTADSFSEAQTINQELTTGAQTIVFCLKDIPAECNKLRLDPVNTRQPYFISRMQLSRNGQSVWLWQGNGEINSGAVKLSRLDNAALFIPVNNDPHLILPLELISLGDLGQLSLEIDLTLLTDEQLAQEITVINETTSTEKLLALQKKLEQQLLVETTKHAELHNATQEKMQTLFTEIKNKDVKIEQLESQLTLQQIQKDTHIHNLNLQIIGMQSSTSWKITAPMRKSVRLIRRLQKILRILPSAIRRGGGIKNTANKALSVWKQQGAAGIIARIRYLNGASEFAFVGQETREVPDRHDYARWVDYYDTIDDNGRWRMSEEIRKWASKPMISIIMPVYNPPIDLLREAVESIRSQLYPNWQLCIADDASTQPAVQEYLRTLSNEDKRIQVVFRTENGHISKASNSALELAQGEFIALMDNDDLLPEHALYWVARTIIENPGVGLIYSDEDKIGTDGKRSSPYFKSDWNEYLFRSQNMICHLGVYRRDLVTKVGQFRAGFEGAQDYDLALRCVEHLEREQIIHIPRVLYHWRIHSGSTAMAGDEKPYAALAGVKALDEHLQRKGEIGNTELLPMGMYRAHYKLPEQLPLVSLIIPTRNAHGLVKQCIDSIKQLTTYPNYEIILIDNGSDDAEALKYFSEIDQEPNIRVLRDDGPFNYSALNNGAARIANGSVIGLINNDIEIITPDWLEEMVSIAMQPGVGAVGARLWYPDDRLQHGGVVVGVGGVAGHSHKYLPKGDYGYFCRAGLIQEFSAVTAACLIIKKSIFDEVDGLDEKHLKIAFNDVDFCLRVKEAGYFNVWTPFAEMYHHESATRGLEDTPEKQQRFMKEITYVQARWPDIQKDYAYSPNLTLDHEDFGLAWPPRVKL</sequence>
<protein>
    <submittedName>
        <fullName evidence="4">Glycosyl transferase family 2</fullName>
    </submittedName>
</protein>
<keyword evidence="2" id="KW-0175">Coiled coil</keyword>
<evidence type="ECO:0000259" key="3">
    <source>
        <dbReference type="Pfam" id="PF00535"/>
    </source>
</evidence>
<dbReference type="SUPFAM" id="SSF53335">
    <property type="entry name" value="S-adenosyl-L-methionine-dependent methyltransferases"/>
    <property type="match status" value="1"/>
</dbReference>
<accession>A0A854X709</accession>